<protein>
    <recommendedName>
        <fullName evidence="3">NADH:flavin oxidoreductase/NADH oxidase N-terminal domain-containing protein</fullName>
    </recommendedName>
</protein>
<feature type="transmembrane region" description="Helical" evidence="2">
    <location>
        <begin position="12"/>
        <end position="34"/>
    </location>
</feature>
<organism evidence="4 5">
    <name type="scientific">Tetrapyrgos nigripes</name>
    <dbReference type="NCBI Taxonomy" id="182062"/>
    <lineage>
        <taxon>Eukaryota</taxon>
        <taxon>Fungi</taxon>
        <taxon>Dikarya</taxon>
        <taxon>Basidiomycota</taxon>
        <taxon>Agaricomycotina</taxon>
        <taxon>Agaricomycetes</taxon>
        <taxon>Agaricomycetidae</taxon>
        <taxon>Agaricales</taxon>
        <taxon>Marasmiineae</taxon>
        <taxon>Marasmiaceae</taxon>
        <taxon>Tetrapyrgos</taxon>
    </lineage>
</organism>
<dbReference type="GO" id="GO:0010181">
    <property type="term" value="F:FMN binding"/>
    <property type="evidence" value="ECO:0007669"/>
    <property type="project" value="InterPro"/>
</dbReference>
<dbReference type="InterPro" id="IPR013785">
    <property type="entry name" value="Aldolase_TIM"/>
</dbReference>
<feature type="domain" description="NADH:flavin oxidoreductase/NADH oxidase N-terminal" evidence="3">
    <location>
        <begin position="208"/>
        <end position="354"/>
    </location>
</feature>
<accession>A0A8H5D5P4</accession>
<dbReference type="Gene3D" id="3.20.20.70">
    <property type="entry name" value="Aldolase class I"/>
    <property type="match status" value="1"/>
</dbReference>
<dbReference type="OrthoDB" id="276546at2759"/>
<gene>
    <name evidence="4" type="ORF">D9758_008645</name>
</gene>
<feature type="transmembrane region" description="Helical" evidence="2">
    <location>
        <begin position="46"/>
        <end position="66"/>
    </location>
</feature>
<evidence type="ECO:0000313" key="4">
    <source>
        <dbReference type="EMBL" id="KAF5353673.1"/>
    </source>
</evidence>
<dbReference type="PANTHER" id="PTHR22893">
    <property type="entry name" value="NADH OXIDOREDUCTASE-RELATED"/>
    <property type="match status" value="1"/>
</dbReference>
<keyword evidence="2" id="KW-1133">Transmembrane helix</keyword>
<keyword evidence="2" id="KW-0472">Membrane</keyword>
<keyword evidence="2" id="KW-0812">Transmembrane</keyword>
<feature type="transmembrane region" description="Helical" evidence="2">
    <location>
        <begin position="86"/>
        <end position="105"/>
    </location>
</feature>
<evidence type="ECO:0000313" key="5">
    <source>
        <dbReference type="Proteomes" id="UP000559256"/>
    </source>
</evidence>
<reference evidence="4 5" key="1">
    <citation type="journal article" date="2020" name="ISME J.">
        <title>Uncovering the hidden diversity of litter-decomposition mechanisms in mushroom-forming fungi.</title>
        <authorList>
            <person name="Floudas D."/>
            <person name="Bentzer J."/>
            <person name="Ahren D."/>
            <person name="Johansson T."/>
            <person name="Persson P."/>
            <person name="Tunlid A."/>
        </authorList>
    </citation>
    <scope>NUCLEOTIDE SEQUENCE [LARGE SCALE GENOMIC DNA]</scope>
    <source>
        <strain evidence="4 5">CBS 291.85</strain>
    </source>
</reference>
<dbReference type="Pfam" id="PF00724">
    <property type="entry name" value="Oxidored_FMN"/>
    <property type="match status" value="1"/>
</dbReference>
<dbReference type="AlphaFoldDB" id="A0A8H5D5P4"/>
<evidence type="ECO:0000259" key="3">
    <source>
        <dbReference type="Pfam" id="PF00724"/>
    </source>
</evidence>
<dbReference type="SUPFAM" id="SSF51395">
    <property type="entry name" value="FMN-linked oxidoreductases"/>
    <property type="match status" value="1"/>
</dbReference>
<dbReference type="PANTHER" id="PTHR22893:SF91">
    <property type="entry name" value="NADPH DEHYDROGENASE 2-RELATED"/>
    <property type="match status" value="1"/>
</dbReference>
<dbReference type="GO" id="GO:0003959">
    <property type="term" value="F:NADPH dehydrogenase activity"/>
    <property type="evidence" value="ECO:0007669"/>
    <property type="project" value="TreeGrafter"/>
</dbReference>
<dbReference type="Proteomes" id="UP000559256">
    <property type="component" value="Unassembled WGS sequence"/>
</dbReference>
<feature type="region of interest" description="Disordered" evidence="1">
    <location>
        <begin position="153"/>
        <end position="178"/>
    </location>
</feature>
<name>A0A8H5D5P4_9AGAR</name>
<keyword evidence="5" id="KW-1185">Reference proteome</keyword>
<comment type="caution">
    <text evidence="4">The sequence shown here is derived from an EMBL/GenBank/DDBJ whole genome shotgun (WGS) entry which is preliminary data.</text>
</comment>
<sequence length="356" mass="39735">MALLTESYGCLFIALFFSFIIFGFVLLWIFQYFARFPKDSLFIKTMVLTLGVFGSIHISTSFAWIYDKLINKYPIIFELDPIPATALVQLACIFVIAFLSQSYFVTRIWIRKYNFAHALSSGLRLTEDSVERETVDDSTNFRIGDPPTRSRIFIGKGSRGGSEGEGDTVNNGEDRVSNPVPVPVEVVHVPVHMKGTSTHDSGGSNEDEITSVVHAKSSFIYLQLWALGRAASPGVLRAENPPYDLVSASDIPISDHPKDDPRLRPLTIPEIKEYIELYAKAASNAVQKAGFDGVEIHNAIGYLLDQFTQDVSNHRTDEYGGSVENRARFTLEVVDAVVKAVGQQKTRIRFSPWNPF</sequence>
<dbReference type="InterPro" id="IPR045247">
    <property type="entry name" value="Oye-like"/>
</dbReference>
<evidence type="ECO:0000256" key="2">
    <source>
        <dbReference type="SAM" id="Phobius"/>
    </source>
</evidence>
<evidence type="ECO:0000256" key="1">
    <source>
        <dbReference type="SAM" id="MobiDB-lite"/>
    </source>
</evidence>
<dbReference type="InterPro" id="IPR001155">
    <property type="entry name" value="OxRdtase_FMN_N"/>
</dbReference>
<proteinExistence type="predicted"/>
<dbReference type="EMBL" id="JAACJM010000062">
    <property type="protein sequence ID" value="KAF5353673.1"/>
    <property type="molecule type" value="Genomic_DNA"/>
</dbReference>